<feature type="transmembrane region" description="Helical" evidence="7">
    <location>
        <begin position="129"/>
        <end position="151"/>
    </location>
</feature>
<evidence type="ECO:0000256" key="3">
    <source>
        <dbReference type="ARBA" id="ARBA00022989"/>
    </source>
</evidence>
<feature type="transmembrane region" description="Helical" evidence="7">
    <location>
        <begin position="216"/>
        <end position="236"/>
    </location>
</feature>
<protein>
    <recommendedName>
        <fullName evidence="8">Rhodopsin domain-containing protein</fullName>
    </recommendedName>
</protein>
<feature type="transmembrane region" description="Helical" evidence="7">
    <location>
        <begin position="182"/>
        <end position="204"/>
    </location>
</feature>
<dbReference type="EMBL" id="SKBN01000086">
    <property type="protein sequence ID" value="TGJ83684.1"/>
    <property type="molecule type" value="Genomic_DNA"/>
</dbReference>
<accession>A0A4Z0YIB0</accession>
<dbReference type="Proteomes" id="UP000297716">
    <property type="component" value="Unassembled WGS sequence"/>
</dbReference>
<feature type="transmembrane region" description="Helical" evidence="7">
    <location>
        <begin position="461"/>
        <end position="482"/>
    </location>
</feature>
<dbReference type="Pfam" id="PF23489">
    <property type="entry name" value="V-ATPase_su_f"/>
    <property type="match status" value="1"/>
</dbReference>
<proteinExistence type="inferred from homology"/>
<evidence type="ECO:0000313" key="9">
    <source>
        <dbReference type="EMBL" id="TGJ83684.1"/>
    </source>
</evidence>
<evidence type="ECO:0000256" key="7">
    <source>
        <dbReference type="SAM" id="Phobius"/>
    </source>
</evidence>
<evidence type="ECO:0000256" key="4">
    <source>
        <dbReference type="ARBA" id="ARBA00023136"/>
    </source>
</evidence>
<dbReference type="InterPro" id="IPR052337">
    <property type="entry name" value="SAT4-like"/>
</dbReference>
<dbReference type="OrthoDB" id="3936451at2759"/>
<dbReference type="PANTHER" id="PTHR33048:SF96">
    <property type="entry name" value="INTEGRAL MEMBRANE PROTEIN"/>
    <property type="match status" value="1"/>
</dbReference>
<name>A0A4Z0YIB0_9PEZI</name>
<comment type="subcellular location">
    <subcellularLocation>
        <location evidence="1">Membrane</location>
        <topology evidence="1">Multi-pass membrane protein</topology>
    </subcellularLocation>
</comment>
<dbReference type="STRING" id="37992.A0A4Z0YIB0"/>
<feature type="compositionally biased region" description="Basic and acidic residues" evidence="6">
    <location>
        <begin position="403"/>
        <end position="419"/>
    </location>
</feature>
<evidence type="ECO:0000256" key="1">
    <source>
        <dbReference type="ARBA" id="ARBA00004141"/>
    </source>
</evidence>
<evidence type="ECO:0000256" key="5">
    <source>
        <dbReference type="ARBA" id="ARBA00038359"/>
    </source>
</evidence>
<dbReference type="InterPro" id="IPR056552">
    <property type="entry name" value="Ribonucl_Kappa"/>
</dbReference>
<sequence length="538" mass="58104">MTTDRNLGFDVNAPGTSLFFLQLIFLALAWITSLLRAFVKLVLLRKVTIDDYIMLLALLGYTASAYFVSDSVINGGLGKPLSELSPESAEIVLKGLLGNMAVSGPVSGLARASIALFLLRIAVNKWHRLVLHAIISITAVMTTAYFFLVVFQCSPPSYFWEMVRERGGGSCSHGTAIEVATLVWGSFAAAMDWILGLLPIAILWNVHINRQSKVGIAAILSFGIISGIALIIRLVYVKQNGQTGNDPGTGILAIGFSAIVELSLGIVAGCIATLPPLFKKMGLQFGASSKRLTADTIPWQRSFATPENIIMMSPRRLDGDRDTPDEEVEARRSRANSPSAKRVLSSSNWDIDVEVAGMEDGLVPPPLGKVQVRTMIHVSSRPSDGNLSRDRHKTVGALAALTRNEDSDVEQNQHEDDATKPASGSFRTATPIEQKPKHRRAAFAGHQSTAAMKPVVGAMQAWSCVVISFFAVIVLSVIGGLYRSKHHEFVGGADDPDNTAEVSTTIFTTVIVYAAFILCCGFQGVLHMRENRRGAIAL</sequence>
<evidence type="ECO:0000259" key="8">
    <source>
        <dbReference type="Pfam" id="PF20684"/>
    </source>
</evidence>
<feature type="transmembrane region" description="Helical" evidence="7">
    <location>
        <begin position="102"/>
        <end position="122"/>
    </location>
</feature>
<keyword evidence="2 7" id="KW-0812">Transmembrane</keyword>
<keyword evidence="3 7" id="KW-1133">Transmembrane helix</keyword>
<dbReference type="Pfam" id="PF20684">
    <property type="entry name" value="Fung_rhodopsin"/>
    <property type="match status" value="1"/>
</dbReference>
<evidence type="ECO:0000256" key="2">
    <source>
        <dbReference type="ARBA" id="ARBA00022692"/>
    </source>
</evidence>
<dbReference type="AlphaFoldDB" id="A0A4Z0YIB0"/>
<feature type="transmembrane region" description="Helical" evidence="7">
    <location>
        <begin position="51"/>
        <end position="69"/>
    </location>
</feature>
<feature type="region of interest" description="Disordered" evidence="6">
    <location>
        <begin position="314"/>
        <end position="341"/>
    </location>
</feature>
<gene>
    <name evidence="9" type="ORF">E0Z10_g5073</name>
</gene>
<dbReference type="PANTHER" id="PTHR33048">
    <property type="entry name" value="PTH11-LIKE INTEGRAL MEMBRANE PROTEIN (AFU_ORTHOLOGUE AFUA_5G11245)"/>
    <property type="match status" value="1"/>
</dbReference>
<dbReference type="InterPro" id="IPR049326">
    <property type="entry name" value="Rhodopsin_dom_fungi"/>
</dbReference>
<organism evidence="9 10">
    <name type="scientific">Xylaria hypoxylon</name>
    <dbReference type="NCBI Taxonomy" id="37992"/>
    <lineage>
        <taxon>Eukaryota</taxon>
        <taxon>Fungi</taxon>
        <taxon>Dikarya</taxon>
        <taxon>Ascomycota</taxon>
        <taxon>Pezizomycotina</taxon>
        <taxon>Sordariomycetes</taxon>
        <taxon>Xylariomycetidae</taxon>
        <taxon>Xylariales</taxon>
        <taxon>Xylariaceae</taxon>
        <taxon>Xylaria</taxon>
    </lineage>
</organism>
<comment type="caution">
    <text evidence="9">The sequence shown here is derived from an EMBL/GenBank/DDBJ whole genome shotgun (WGS) entry which is preliminary data.</text>
</comment>
<evidence type="ECO:0000313" key="10">
    <source>
        <dbReference type="Proteomes" id="UP000297716"/>
    </source>
</evidence>
<feature type="transmembrane region" description="Helical" evidence="7">
    <location>
        <begin position="20"/>
        <end position="39"/>
    </location>
</feature>
<keyword evidence="4 7" id="KW-0472">Membrane</keyword>
<evidence type="ECO:0000256" key="6">
    <source>
        <dbReference type="SAM" id="MobiDB-lite"/>
    </source>
</evidence>
<feature type="transmembrane region" description="Helical" evidence="7">
    <location>
        <begin position="502"/>
        <end position="526"/>
    </location>
</feature>
<feature type="domain" description="Rhodopsin" evidence="8">
    <location>
        <begin position="35"/>
        <end position="280"/>
    </location>
</feature>
<feature type="region of interest" description="Disordered" evidence="6">
    <location>
        <begin position="402"/>
        <end position="428"/>
    </location>
</feature>
<dbReference type="GO" id="GO:0016020">
    <property type="term" value="C:membrane"/>
    <property type="evidence" value="ECO:0007669"/>
    <property type="project" value="UniProtKB-SubCell"/>
</dbReference>
<comment type="similarity">
    <text evidence="5">Belongs to the SAT4 family.</text>
</comment>
<feature type="transmembrane region" description="Helical" evidence="7">
    <location>
        <begin position="248"/>
        <end position="274"/>
    </location>
</feature>
<keyword evidence="10" id="KW-1185">Reference proteome</keyword>
<reference evidence="9 10" key="1">
    <citation type="submission" date="2019-03" db="EMBL/GenBank/DDBJ databases">
        <title>Draft genome sequence of Xylaria hypoxylon DSM 108379, a ubiquitous saprotrophic-parasitic fungi on hardwood.</title>
        <authorList>
            <person name="Buettner E."/>
            <person name="Leonhardt S."/>
            <person name="Gebauer A.M."/>
            <person name="Liers C."/>
            <person name="Hofrichter M."/>
            <person name="Kellner H."/>
        </authorList>
    </citation>
    <scope>NUCLEOTIDE SEQUENCE [LARGE SCALE GENOMIC DNA]</scope>
    <source>
        <strain evidence="9 10">DSM 108379</strain>
    </source>
</reference>